<gene>
    <name evidence="6" type="ORF">B2G88_04860</name>
</gene>
<proteinExistence type="predicted"/>
<keyword evidence="1" id="KW-0719">Serine esterase</keyword>
<feature type="domain" description="4-O-methyl-glucuronoyl methylesterase-like" evidence="5">
    <location>
        <begin position="191"/>
        <end position="340"/>
    </location>
</feature>
<reference evidence="6 7" key="1">
    <citation type="submission" date="2017-02" db="EMBL/GenBank/DDBJ databases">
        <title>Natronthermophilus aegyptiacus gen. nov.,sp. nov., an aerobic, extremely halophilic alkalithermophilic archaeon isolated from the athalassohaline Wadi An Natrun, Egypt.</title>
        <authorList>
            <person name="Zhao B."/>
        </authorList>
    </citation>
    <scope>NUCLEOTIDE SEQUENCE [LARGE SCALE GENOMIC DNA]</scope>
    <source>
        <strain evidence="6 7">CGMCC 1.3597</strain>
    </source>
</reference>
<dbReference type="SUPFAM" id="SSF53474">
    <property type="entry name" value="alpha/beta-Hydrolases"/>
    <property type="match status" value="1"/>
</dbReference>
<evidence type="ECO:0000256" key="4">
    <source>
        <dbReference type="SAM" id="MobiDB-lite"/>
    </source>
</evidence>
<evidence type="ECO:0000256" key="2">
    <source>
        <dbReference type="ARBA" id="ARBA00022729"/>
    </source>
</evidence>
<accession>A0A202EE07</accession>
<protein>
    <recommendedName>
        <fullName evidence="5">4-O-methyl-glucuronoyl methylesterase-like domain-containing protein</fullName>
    </recommendedName>
</protein>
<dbReference type="InterPro" id="IPR029058">
    <property type="entry name" value="AB_hydrolase_fold"/>
</dbReference>
<evidence type="ECO:0000313" key="7">
    <source>
        <dbReference type="Proteomes" id="UP000196084"/>
    </source>
</evidence>
<evidence type="ECO:0000259" key="5">
    <source>
        <dbReference type="Pfam" id="PF22244"/>
    </source>
</evidence>
<evidence type="ECO:0000256" key="1">
    <source>
        <dbReference type="ARBA" id="ARBA00022487"/>
    </source>
</evidence>
<keyword evidence="3" id="KW-0378">Hydrolase</keyword>
<comment type="caution">
    <text evidence="6">The sequence shown here is derived from an EMBL/GenBank/DDBJ whole genome shotgun (WGS) entry which is preliminary data.</text>
</comment>
<keyword evidence="2" id="KW-0732">Signal</keyword>
<dbReference type="Proteomes" id="UP000196084">
    <property type="component" value="Unassembled WGS sequence"/>
</dbReference>
<dbReference type="Pfam" id="PF22244">
    <property type="entry name" value="GCE_fung"/>
    <property type="match status" value="1"/>
</dbReference>
<keyword evidence="7" id="KW-1185">Reference proteome</keyword>
<evidence type="ECO:0000256" key="3">
    <source>
        <dbReference type="ARBA" id="ARBA00022801"/>
    </source>
</evidence>
<dbReference type="Gene3D" id="3.40.50.1820">
    <property type="entry name" value="alpha/beta hydrolase"/>
    <property type="match status" value="1"/>
</dbReference>
<feature type="region of interest" description="Disordered" evidence="4">
    <location>
        <begin position="346"/>
        <end position="366"/>
    </location>
</feature>
<dbReference type="GO" id="GO:0052689">
    <property type="term" value="F:carboxylic ester hydrolase activity"/>
    <property type="evidence" value="ECO:0007669"/>
    <property type="project" value="UniProtKB-KW"/>
</dbReference>
<organism evidence="6 7">
    <name type="scientific">Natronolimnobius baerhuensis</name>
    <dbReference type="NCBI Taxonomy" id="253108"/>
    <lineage>
        <taxon>Archaea</taxon>
        <taxon>Methanobacteriati</taxon>
        <taxon>Methanobacteriota</taxon>
        <taxon>Stenosarchaea group</taxon>
        <taxon>Halobacteria</taxon>
        <taxon>Halobacteriales</taxon>
        <taxon>Natrialbaceae</taxon>
        <taxon>Natronolimnobius</taxon>
    </lineage>
</organism>
<dbReference type="EMBL" id="MWPH01000001">
    <property type="protein sequence ID" value="OVE86447.1"/>
    <property type="molecule type" value="Genomic_DNA"/>
</dbReference>
<evidence type="ECO:0000313" key="6">
    <source>
        <dbReference type="EMBL" id="OVE86447.1"/>
    </source>
</evidence>
<name>A0A202EE07_9EURY</name>
<dbReference type="AlphaFoldDB" id="A0A202EE07"/>
<sequence>MPQADPPHVLEIGDGERVESATAWREQRRPRLKALLRQYVYGYAPPAPRRRFDVDEVHESVFAGAATLKRIAIRFPDLPQAAPEIRLALFVPTETETPNPAVFGLNMAGNHTVADISHLSVPAWARERETAAEHLLERGERADYWQVRETIDRGYAFATACTWDIHPDTPEMGLTKYCWHHHGDVPGALRGGALAAWAWGISRCVEYLLEDPDIRDDAIAAFGHSRAGKATLLAGALDERIALVIPHQSGTAGVALSRREATASSGETVEQIATAFPHWFNGYYPMFATDVGRFPIDQHHLVALVAPRAILATESTPEADAWTNPNAARLSIRRASTVWDLREDQTLSDDEVSQEGGSIPDDAPPILHYRRDAEHTMTPEYWEAVYDFADQHLEHGSTPSR</sequence>
<dbReference type="InterPro" id="IPR054579">
    <property type="entry name" value="GCE-like_dom"/>
</dbReference>